<feature type="region of interest" description="Disordered" evidence="2">
    <location>
        <begin position="158"/>
        <end position="187"/>
    </location>
</feature>
<gene>
    <name evidence="3" type="ORF">CI238_00295</name>
</gene>
<dbReference type="STRING" id="1573173.A0A166QWK7"/>
<feature type="coiled-coil region" evidence="1">
    <location>
        <begin position="77"/>
        <end position="104"/>
    </location>
</feature>
<dbReference type="EMBL" id="LFIW01002504">
    <property type="protein sequence ID" value="KZL68442.1"/>
    <property type="molecule type" value="Genomic_DNA"/>
</dbReference>
<evidence type="ECO:0000313" key="4">
    <source>
        <dbReference type="Proteomes" id="UP000076584"/>
    </source>
</evidence>
<name>A0A166QWK7_COLIC</name>
<reference evidence="3 4" key="1">
    <citation type="submission" date="2015-06" db="EMBL/GenBank/DDBJ databases">
        <title>Survival trade-offs in plant roots during colonization by closely related pathogenic and mutualistic fungi.</title>
        <authorList>
            <person name="Hacquard S."/>
            <person name="Kracher B."/>
            <person name="Hiruma K."/>
            <person name="Weinman A."/>
            <person name="Muench P."/>
            <person name="Garrido Oter R."/>
            <person name="Ver Loren van Themaat E."/>
            <person name="Dallerey J.-F."/>
            <person name="Damm U."/>
            <person name="Henrissat B."/>
            <person name="Lespinet O."/>
            <person name="Thon M."/>
            <person name="Kemen E."/>
            <person name="McHardy A.C."/>
            <person name="Schulze-Lefert P."/>
            <person name="O'Connell R.J."/>
        </authorList>
    </citation>
    <scope>NUCLEOTIDE SEQUENCE [LARGE SCALE GENOMIC DNA]</scope>
    <source>
        <strain evidence="3 4">MAFF 238704</strain>
    </source>
</reference>
<evidence type="ECO:0000256" key="2">
    <source>
        <dbReference type="SAM" id="MobiDB-lite"/>
    </source>
</evidence>
<organism evidence="3 4">
    <name type="scientific">Colletotrichum incanum</name>
    <name type="common">Soybean anthracnose fungus</name>
    <dbReference type="NCBI Taxonomy" id="1573173"/>
    <lineage>
        <taxon>Eukaryota</taxon>
        <taxon>Fungi</taxon>
        <taxon>Dikarya</taxon>
        <taxon>Ascomycota</taxon>
        <taxon>Pezizomycotina</taxon>
        <taxon>Sordariomycetes</taxon>
        <taxon>Hypocreomycetidae</taxon>
        <taxon>Glomerellales</taxon>
        <taxon>Glomerellaceae</taxon>
        <taxon>Colletotrichum</taxon>
        <taxon>Colletotrichum spaethianum species complex</taxon>
    </lineage>
</organism>
<sequence length="318" mass="35542">MEAAIGVIGLSLQLIDSAVKVKRAIANYRSASTEINRLALKVERLEAICGAIAKSLEAEPSTRQCSDLIETWGVCVLRSVQSTLENLHDIIAKLEKKAAKKRILNAAGMALLEKKDEVTRLRKCLDEDLNHLQYMMMVELFSQCSIVQQLVVRQPRSQATSSTEGQASSFTCSESYPNGSDGPSVTETVTTNNQKVFNAFGFRGQAQNARIFRKARWLNNSETATIKEVKAYTFGLSGIAYRIEFHWHLSMASPVVYSVNIRHIISEDTNSELVQDIRNAMCNDDLQALQRMISAKRFTLGSLFGDRTFFEVKSTMTR</sequence>
<evidence type="ECO:0008006" key="5">
    <source>
        <dbReference type="Google" id="ProtNLM"/>
    </source>
</evidence>
<keyword evidence="4" id="KW-1185">Reference proteome</keyword>
<comment type="caution">
    <text evidence="3">The sequence shown here is derived from an EMBL/GenBank/DDBJ whole genome shotgun (WGS) entry which is preliminary data.</text>
</comment>
<keyword evidence="1" id="KW-0175">Coiled coil</keyword>
<dbReference type="AlphaFoldDB" id="A0A166QWK7"/>
<proteinExistence type="predicted"/>
<accession>A0A166QWK7</accession>
<protein>
    <recommendedName>
        <fullName evidence="5">Fungal N-terminal domain-containing protein</fullName>
    </recommendedName>
</protein>
<evidence type="ECO:0000256" key="1">
    <source>
        <dbReference type="SAM" id="Coils"/>
    </source>
</evidence>
<dbReference type="Proteomes" id="UP000076584">
    <property type="component" value="Unassembled WGS sequence"/>
</dbReference>
<evidence type="ECO:0000313" key="3">
    <source>
        <dbReference type="EMBL" id="KZL68442.1"/>
    </source>
</evidence>